<dbReference type="Proteomes" id="UP000188268">
    <property type="component" value="Unassembled WGS sequence"/>
</dbReference>
<accession>A0A1R3GT82</accession>
<feature type="region of interest" description="Disordered" evidence="1">
    <location>
        <begin position="1"/>
        <end position="23"/>
    </location>
</feature>
<protein>
    <submittedName>
        <fullName evidence="2">WD repeat protein</fullName>
    </submittedName>
</protein>
<gene>
    <name evidence="2" type="ORF">CCACVL1_23632</name>
</gene>
<evidence type="ECO:0000256" key="1">
    <source>
        <dbReference type="SAM" id="MobiDB-lite"/>
    </source>
</evidence>
<dbReference type="Gramene" id="OMO61269">
    <property type="protein sequence ID" value="OMO61269"/>
    <property type="gene ID" value="CCACVL1_23632"/>
</dbReference>
<sequence length="313" mass="35039">DQSKCPAPTKHLPTVPAQKKANRGRTSWRPCILRTKWCPLQRGHMGVAPLVLGLFQEHSSSWAQTCCSFGTKGSGFPFRLYGKLSEAFRAQTSGTCGSSLSRVAIGGPCCEFSLFAHKLLQPNLTSLLRKGKKLVDLLDAFTPIATIGQVRQLEENVFRYKNERDDAVKELGILRPKHLALQKFFDNLDTQHKNTLNTLKEKDNLLKNEKADFEVYKLHKEREVCFEPSLSVKSLFLKALIMPSLKLLSTRVDPEVVNMTGSDHPDATASGEPIIIPNDDDLFASLNIELMRNVDIERIVFGEDVGLTHQPQQ</sequence>
<reference evidence="2 3" key="1">
    <citation type="submission" date="2013-09" db="EMBL/GenBank/DDBJ databases">
        <title>Corchorus capsularis genome sequencing.</title>
        <authorList>
            <person name="Alam M."/>
            <person name="Haque M.S."/>
            <person name="Islam M.S."/>
            <person name="Emdad E.M."/>
            <person name="Islam M.M."/>
            <person name="Ahmed B."/>
            <person name="Halim A."/>
            <person name="Hossen Q.M.M."/>
            <person name="Hossain M.Z."/>
            <person name="Ahmed R."/>
            <person name="Khan M.M."/>
            <person name="Islam R."/>
            <person name="Rashid M.M."/>
            <person name="Khan S.A."/>
            <person name="Rahman M.S."/>
            <person name="Alam M."/>
        </authorList>
    </citation>
    <scope>NUCLEOTIDE SEQUENCE [LARGE SCALE GENOMIC DNA]</scope>
    <source>
        <strain evidence="3">cv. CVL-1</strain>
        <tissue evidence="2">Whole seedling</tissue>
    </source>
</reference>
<proteinExistence type="predicted"/>
<feature type="non-terminal residue" evidence="2">
    <location>
        <position position="1"/>
    </location>
</feature>
<organism evidence="2 3">
    <name type="scientific">Corchorus capsularis</name>
    <name type="common">Jute</name>
    <dbReference type="NCBI Taxonomy" id="210143"/>
    <lineage>
        <taxon>Eukaryota</taxon>
        <taxon>Viridiplantae</taxon>
        <taxon>Streptophyta</taxon>
        <taxon>Embryophyta</taxon>
        <taxon>Tracheophyta</taxon>
        <taxon>Spermatophyta</taxon>
        <taxon>Magnoliopsida</taxon>
        <taxon>eudicotyledons</taxon>
        <taxon>Gunneridae</taxon>
        <taxon>Pentapetalae</taxon>
        <taxon>rosids</taxon>
        <taxon>malvids</taxon>
        <taxon>Malvales</taxon>
        <taxon>Malvaceae</taxon>
        <taxon>Grewioideae</taxon>
        <taxon>Apeibeae</taxon>
        <taxon>Corchorus</taxon>
    </lineage>
</organism>
<evidence type="ECO:0000313" key="2">
    <source>
        <dbReference type="EMBL" id="OMO61269.1"/>
    </source>
</evidence>
<keyword evidence="3" id="KW-1185">Reference proteome</keyword>
<comment type="caution">
    <text evidence="2">The sequence shown here is derived from an EMBL/GenBank/DDBJ whole genome shotgun (WGS) entry which is preliminary data.</text>
</comment>
<feature type="non-terminal residue" evidence="2">
    <location>
        <position position="313"/>
    </location>
</feature>
<dbReference type="EMBL" id="AWWV01013526">
    <property type="protein sequence ID" value="OMO61269.1"/>
    <property type="molecule type" value="Genomic_DNA"/>
</dbReference>
<name>A0A1R3GT82_COCAP</name>
<evidence type="ECO:0000313" key="3">
    <source>
        <dbReference type="Proteomes" id="UP000188268"/>
    </source>
</evidence>
<dbReference type="AlphaFoldDB" id="A0A1R3GT82"/>